<keyword evidence="2" id="KW-0328">Glycosyltransferase</keyword>
<dbReference type="GO" id="GO:0000032">
    <property type="term" value="P:cell wall mannoprotein biosynthetic process"/>
    <property type="evidence" value="ECO:0007669"/>
    <property type="project" value="TreeGrafter"/>
</dbReference>
<evidence type="ECO:0008006" key="7">
    <source>
        <dbReference type="Google" id="ProtNLM"/>
    </source>
</evidence>
<evidence type="ECO:0000313" key="5">
    <source>
        <dbReference type="EMBL" id="KAJ4394603.1"/>
    </source>
</evidence>
<evidence type="ECO:0000256" key="4">
    <source>
        <dbReference type="PIRSR" id="PIRSR018153-1"/>
    </source>
</evidence>
<evidence type="ECO:0000256" key="1">
    <source>
        <dbReference type="ARBA" id="ARBA00007677"/>
    </source>
</evidence>
<keyword evidence="3" id="KW-0808">Transferase</keyword>
<dbReference type="GO" id="GO:0005794">
    <property type="term" value="C:Golgi apparatus"/>
    <property type="evidence" value="ECO:0007669"/>
    <property type="project" value="TreeGrafter"/>
</dbReference>
<dbReference type="Pfam" id="PF01793">
    <property type="entry name" value="Glyco_transf_15"/>
    <property type="match status" value="1"/>
</dbReference>
<dbReference type="SUPFAM" id="SSF53448">
    <property type="entry name" value="Nucleotide-diphospho-sugar transferases"/>
    <property type="match status" value="1"/>
</dbReference>
<dbReference type="GO" id="GO:0006487">
    <property type="term" value="P:protein N-linked glycosylation"/>
    <property type="evidence" value="ECO:0007669"/>
    <property type="project" value="TreeGrafter"/>
</dbReference>
<dbReference type="EMBL" id="JAPEVB010000002">
    <property type="protein sequence ID" value="KAJ4394603.1"/>
    <property type="molecule type" value="Genomic_DNA"/>
</dbReference>
<dbReference type="PANTHER" id="PTHR31121:SF2">
    <property type="entry name" value="MANNOSYLTRANSFERASE KTR5-RELATED"/>
    <property type="match status" value="1"/>
</dbReference>
<dbReference type="InterPro" id="IPR029044">
    <property type="entry name" value="Nucleotide-diphossugar_trans"/>
</dbReference>
<sequence length="436" mass="51516">MTFLRRRTARSPTRLAMFHSFARPSRRFVLITLSLFLPLLVEAFLHWRKFDIPKPHENTDPPFYTGCQEPDIQAQAQPRENAALVMLAQNSEIDAARHTVQSVEDRFNRWFHYPYVFLNDQPWDPEFIRLMNATVSGEARFEVIPRSEWTYPEWMDQDAARQSILKQGEQGIHYGGREGYHHMCRFFSGKFYTLEALRPYKWYWRLEPNVDFSCSVTYDPFVEMARHKKVYGWTISLWEEPNTCPSLFRHMSDFKENHHIATTKLWTAMMQASWLPYPFRRWLGWLPLHDRYGDVWSLCHYWSNFEIADLDFFRGKQYQELFEYLDAKGGFYDERWGDAAVHSLAVGMLLEPERVHHFSDFAYRHDSFQQCPANAAGLQLQGSIALGDALFSDEKDGGIGCRCSCDSSKTINFPGYCMNKLRQPTRPDRPWLTWFL</sequence>
<dbReference type="PANTHER" id="PTHR31121">
    <property type="entry name" value="ALPHA-1,2 MANNOSYLTRANSFERASE KTR1"/>
    <property type="match status" value="1"/>
</dbReference>
<dbReference type="Gene3D" id="3.90.550.10">
    <property type="entry name" value="Spore Coat Polysaccharide Biosynthesis Protein SpsA, Chain A"/>
    <property type="match status" value="1"/>
</dbReference>
<reference evidence="5" key="1">
    <citation type="submission" date="2022-10" db="EMBL/GenBank/DDBJ databases">
        <title>Tapping the CABI collections for fungal endophytes: first genome assemblies for Collariella, Neodidymelliopsis, Ascochyta clinopodiicola, Didymella pomorum, Didymosphaeria variabile, Neocosmospora piperis and Neocucurbitaria cava.</title>
        <authorList>
            <person name="Hill R."/>
        </authorList>
    </citation>
    <scope>NUCLEOTIDE SEQUENCE</scope>
    <source>
        <strain evidence="5">IMI 355082</strain>
    </source>
</reference>
<comment type="caution">
    <text evidence="5">The sequence shown here is derived from an EMBL/GenBank/DDBJ whole genome shotgun (WGS) entry which is preliminary data.</text>
</comment>
<evidence type="ECO:0000256" key="2">
    <source>
        <dbReference type="ARBA" id="ARBA00022676"/>
    </source>
</evidence>
<dbReference type="OrthoDB" id="439943at2759"/>
<proteinExistence type="inferred from homology"/>
<gene>
    <name evidence="5" type="ORF">N0V93_003822</name>
</gene>
<dbReference type="PIRSF" id="PIRSF018153">
    <property type="entry name" value="Glyco_trans_15"/>
    <property type="match status" value="1"/>
</dbReference>
<dbReference type="GO" id="GO:0000026">
    <property type="term" value="F:alpha-1,2-mannosyltransferase activity"/>
    <property type="evidence" value="ECO:0007669"/>
    <property type="project" value="TreeGrafter"/>
</dbReference>
<evidence type="ECO:0000256" key="3">
    <source>
        <dbReference type="ARBA" id="ARBA00022679"/>
    </source>
</evidence>
<name>A0A9W9D0E3_9PEZI</name>
<keyword evidence="6" id="KW-1185">Reference proteome</keyword>
<evidence type="ECO:0000313" key="6">
    <source>
        <dbReference type="Proteomes" id="UP001140453"/>
    </source>
</evidence>
<dbReference type="Proteomes" id="UP001140453">
    <property type="component" value="Unassembled WGS sequence"/>
</dbReference>
<dbReference type="InterPro" id="IPR002685">
    <property type="entry name" value="Glyco_trans_15"/>
</dbReference>
<dbReference type="GO" id="GO:0016020">
    <property type="term" value="C:membrane"/>
    <property type="evidence" value="ECO:0007669"/>
    <property type="project" value="InterPro"/>
</dbReference>
<feature type="active site" description="Nucleophile" evidence="4">
    <location>
        <position position="306"/>
    </location>
</feature>
<organism evidence="5 6">
    <name type="scientific">Gnomoniopsis smithogilvyi</name>
    <dbReference type="NCBI Taxonomy" id="1191159"/>
    <lineage>
        <taxon>Eukaryota</taxon>
        <taxon>Fungi</taxon>
        <taxon>Dikarya</taxon>
        <taxon>Ascomycota</taxon>
        <taxon>Pezizomycotina</taxon>
        <taxon>Sordariomycetes</taxon>
        <taxon>Sordariomycetidae</taxon>
        <taxon>Diaporthales</taxon>
        <taxon>Gnomoniaceae</taxon>
        <taxon>Gnomoniopsis</taxon>
    </lineage>
</organism>
<accession>A0A9W9D0E3</accession>
<protein>
    <recommendedName>
        <fullName evidence="7">Glycolipid 2-alpha-mannosyltransferase</fullName>
    </recommendedName>
</protein>
<comment type="similarity">
    <text evidence="1">Belongs to the glycosyltransferase 15 family.</text>
</comment>
<dbReference type="AlphaFoldDB" id="A0A9W9D0E3"/>